<evidence type="ECO:0000313" key="2">
    <source>
        <dbReference type="EMBL" id="PLW32420.1"/>
    </source>
</evidence>
<gene>
    <name evidence="2" type="ORF">PCASD_17549</name>
</gene>
<evidence type="ECO:0000313" key="3">
    <source>
        <dbReference type="Proteomes" id="UP000235392"/>
    </source>
</evidence>
<reference evidence="2 3" key="1">
    <citation type="submission" date="2017-11" db="EMBL/GenBank/DDBJ databases">
        <title>De novo assembly and phasing of dikaryotic genomes from two isolates of Puccinia coronata f. sp. avenae, the causal agent of oat crown rust.</title>
        <authorList>
            <person name="Miller M.E."/>
            <person name="Zhang Y."/>
            <person name="Omidvar V."/>
            <person name="Sperschneider J."/>
            <person name="Schwessinger B."/>
            <person name="Raley C."/>
            <person name="Palmer J.M."/>
            <person name="Garnica D."/>
            <person name="Upadhyaya N."/>
            <person name="Rathjen J."/>
            <person name="Taylor J.M."/>
            <person name="Park R.F."/>
            <person name="Dodds P.N."/>
            <person name="Hirsch C.D."/>
            <person name="Kianian S.F."/>
            <person name="Figueroa M."/>
        </authorList>
    </citation>
    <scope>NUCLEOTIDE SEQUENCE [LARGE SCALE GENOMIC DNA]</scope>
    <source>
        <strain evidence="2">12SD80</strain>
    </source>
</reference>
<feature type="region of interest" description="Disordered" evidence="1">
    <location>
        <begin position="1"/>
        <end position="26"/>
    </location>
</feature>
<feature type="compositionally biased region" description="Polar residues" evidence="1">
    <location>
        <begin position="1"/>
        <end position="11"/>
    </location>
</feature>
<organism evidence="2 3">
    <name type="scientific">Puccinia coronata f. sp. avenae</name>
    <dbReference type="NCBI Taxonomy" id="200324"/>
    <lineage>
        <taxon>Eukaryota</taxon>
        <taxon>Fungi</taxon>
        <taxon>Dikarya</taxon>
        <taxon>Basidiomycota</taxon>
        <taxon>Pucciniomycotina</taxon>
        <taxon>Pucciniomycetes</taxon>
        <taxon>Pucciniales</taxon>
        <taxon>Pucciniaceae</taxon>
        <taxon>Puccinia</taxon>
    </lineage>
</organism>
<proteinExistence type="predicted"/>
<comment type="caution">
    <text evidence="2">The sequence shown here is derived from an EMBL/GenBank/DDBJ whole genome shotgun (WGS) entry which is preliminary data.</text>
</comment>
<name>A0A2N5U3X3_9BASI</name>
<dbReference type="Proteomes" id="UP000235392">
    <property type="component" value="Unassembled WGS sequence"/>
</dbReference>
<sequence>MKSRQSTTALNGTIKVLHQDPSSRPRPGECEVYCSKRYHPQHHQRFFVHFHKPPYQLTTTTRCSTPDVLISICLDLLYP</sequence>
<feature type="compositionally biased region" description="Basic and acidic residues" evidence="1">
    <location>
        <begin position="17"/>
        <end position="26"/>
    </location>
</feature>
<dbReference type="EMBL" id="PGCI01000243">
    <property type="protein sequence ID" value="PLW32420.1"/>
    <property type="molecule type" value="Genomic_DNA"/>
</dbReference>
<dbReference type="AlphaFoldDB" id="A0A2N5U3X3"/>
<accession>A0A2N5U3X3</accession>
<evidence type="ECO:0000256" key="1">
    <source>
        <dbReference type="SAM" id="MobiDB-lite"/>
    </source>
</evidence>
<protein>
    <submittedName>
        <fullName evidence="2">Uncharacterized protein</fullName>
    </submittedName>
</protein>